<dbReference type="EMBL" id="AGNL01018074">
    <property type="protein sequence ID" value="EJK63680.1"/>
    <property type="molecule type" value="Genomic_DNA"/>
</dbReference>
<gene>
    <name evidence="2" type="ORF">THAOC_15648</name>
</gene>
<organism evidence="2 3">
    <name type="scientific">Thalassiosira oceanica</name>
    <name type="common">Marine diatom</name>
    <dbReference type="NCBI Taxonomy" id="159749"/>
    <lineage>
        <taxon>Eukaryota</taxon>
        <taxon>Sar</taxon>
        <taxon>Stramenopiles</taxon>
        <taxon>Ochrophyta</taxon>
        <taxon>Bacillariophyta</taxon>
        <taxon>Coscinodiscophyceae</taxon>
        <taxon>Thalassiosirophycidae</taxon>
        <taxon>Thalassiosirales</taxon>
        <taxon>Thalassiosiraceae</taxon>
        <taxon>Thalassiosira</taxon>
    </lineage>
</organism>
<evidence type="ECO:0000313" key="3">
    <source>
        <dbReference type="Proteomes" id="UP000266841"/>
    </source>
</evidence>
<feature type="region of interest" description="Disordered" evidence="1">
    <location>
        <begin position="1"/>
        <end position="80"/>
    </location>
</feature>
<reference evidence="2 3" key="1">
    <citation type="journal article" date="2012" name="Genome Biol.">
        <title>Genome and low-iron response of an oceanic diatom adapted to chronic iron limitation.</title>
        <authorList>
            <person name="Lommer M."/>
            <person name="Specht M."/>
            <person name="Roy A.S."/>
            <person name="Kraemer L."/>
            <person name="Andreson R."/>
            <person name="Gutowska M.A."/>
            <person name="Wolf J."/>
            <person name="Bergner S.V."/>
            <person name="Schilhabel M.B."/>
            <person name="Klostermeier U.C."/>
            <person name="Beiko R.G."/>
            <person name="Rosenstiel P."/>
            <person name="Hippler M."/>
            <person name="Laroche J."/>
        </authorList>
    </citation>
    <scope>NUCLEOTIDE SEQUENCE [LARGE SCALE GENOMIC DNA]</scope>
    <source>
        <strain evidence="2 3">CCMP1005</strain>
    </source>
</reference>
<evidence type="ECO:0000256" key="1">
    <source>
        <dbReference type="SAM" id="MobiDB-lite"/>
    </source>
</evidence>
<keyword evidence="3" id="KW-1185">Reference proteome</keyword>
<evidence type="ECO:0000313" key="2">
    <source>
        <dbReference type="EMBL" id="EJK63680.1"/>
    </source>
</evidence>
<name>K0SEE6_THAOC</name>
<dbReference type="AlphaFoldDB" id="K0SEE6"/>
<dbReference type="Proteomes" id="UP000266841">
    <property type="component" value="Unassembled WGS sequence"/>
</dbReference>
<accession>K0SEE6</accession>
<comment type="caution">
    <text evidence="2">The sequence shown here is derived from an EMBL/GenBank/DDBJ whole genome shotgun (WGS) entry which is preliminary data.</text>
</comment>
<proteinExistence type="predicted"/>
<protein>
    <submittedName>
        <fullName evidence="2">Uncharacterized protein</fullName>
    </submittedName>
</protein>
<feature type="non-terminal residue" evidence="2">
    <location>
        <position position="1"/>
    </location>
</feature>
<sequence>EASLTATAGAVASSGVLRRRPSSRRVPGGDSGGEVADAMSTVISRRNSAGVARKRSPPGSVDAASARGRERCRQGTGRTGWFAGIHSSSLEGRRRSSIGSIPSLSRAPCDSSIGVLSMLGVLEYACVLLISKLVSTKKGGIDGELTVETREEGWKEFIAEHYLDQNGGKNLAEATQTRTSVDIFRWLKEGEEPSEDNRARIVLIRLGGYKDREVIKGSLQITDRVECPEFNKSERLPPAKVFWLGEAIH</sequence>